<reference evidence="2 3" key="1">
    <citation type="submission" date="2024-07" db="EMBL/GenBank/DDBJ databases">
        <title>Chromosome-level genome assembly of the water stick insect Ranatra chinensis (Heteroptera: Nepidae).</title>
        <authorList>
            <person name="Liu X."/>
        </authorList>
    </citation>
    <scope>NUCLEOTIDE SEQUENCE [LARGE SCALE GENOMIC DNA]</scope>
    <source>
        <strain evidence="2">Cailab_2021Rc</strain>
        <tissue evidence="2">Muscle</tissue>
    </source>
</reference>
<evidence type="ECO:0000256" key="1">
    <source>
        <dbReference type="SAM" id="Phobius"/>
    </source>
</evidence>
<dbReference type="EMBL" id="JBFDAA010000004">
    <property type="protein sequence ID" value="KAL1138234.1"/>
    <property type="molecule type" value="Genomic_DNA"/>
</dbReference>
<keyword evidence="1" id="KW-0812">Transmembrane</keyword>
<feature type="non-terminal residue" evidence="2">
    <location>
        <position position="1"/>
    </location>
</feature>
<accession>A0ABD0YQH6</accession>
<evidence type="ECO:0008006" key="4">
    <source>
        <dbReference type="Google" id="ProtNLM"/>
    </source>
</evidence>
<dbReference type="AlphaFoldDB" id="A0ABD0YQH6"/>
<dbReference type="Proteomes" id="UP001558652">
    <property type="component" value="Unassembled WGS sequence"/>
</dbReference>
<evidence type="ECO:0000313" key="3">
    <source>
        <dbReference type="Proteomes" id="UP001558652"/>
    </source>
</evidence>
<name>A0ABD0YQH6_9HEMI</name>
<sequence>GRKEVVSPRAAGDLWYSSFDEYQRLTEPSFDNNTVVNNTVQLGGTAFLHCRVRNLGERTVSTEPIAHKVPHMGGFFHRVTIIPTVLIVSTCIQFFINVNTY</sequence>
<gene>
    <name evidence="2" type="ORF">AAG570_009923</name>
</gene>
<organism evidence="2 3">
    <name type="scientific">Ranatra chinensis</name>
    <dbReference type="NCBI Taxonomy" id="642074"/>
    <lineage>
        <taxon>Eukaryota</taxon>
        <taxon>Metazoa</taxon>
        <taxon>Ecdysozoa</taxon>
        <taxon>Arthropoda</taxon>
        <taxon>Hexapoda</taxon>
        <taxon>Insecta</taxon>
        <taxon>Pterygota</taxon>
        <taxon>Neoptera</taxon>
        <taxon>Paraneoptera</taxon>
        <taxon>Hemiptera</taxon>
        <taxon>Heteroptera</taxon>
        <taxon>Panheteroptera</taxon>
        <taxon>Nepomorpha</taxon>
        <taxon>Nepidae</taxon>
        <taxon>Ranatrinae</taxon>
        <taxon>Ranatra</taxon>
    </lineage>
</organism>
<evidence type="ECO:0000313" key="2">
    <source>
        <dbReference type="EMBL" id="KAL1138234.1"/>
    </source>
</evidence>
<protein>
    <recommendedName>
        <fullName evidence="4">Ig-like domain-containing protein</fullName>
    </recommendedName>
</protein>
<feature type="transmembrane region" description="Helical" evidence="1">
    <location>
        <begin position="75"/>
        <end position="96"/>
    </location>
</feature>
<keyword evidence="3" id="KW-1185">Reference proteome</keyword>
<comment type="caution">
    <text evidence="2">The sequence shown here is derived from an EMBL/GenBank/DDBJ whole genome shotgun (WGS) entry which is preliminary data.</text>
</comment>
<proteinExistence type="predicted"/>
<keyword evidence="1" id="KW-0472">Membrane</keyword>
<keyword evidence="1" id="KW-1133">Transmembrane helix</keyword>